<sequence length="90" mass="10004">MNPPKDLSVFLVANVFFDDEKELLEDEQLIDDPLAVVLMNGENEDAENCEEVICALSGLGTHRYAPKKLDLDLKNRPTPPAKPSIEEPPT</sequence>
<proteinExistence type="predicted"/>
<protein>
    <submittedName>
        <fullName evidence="2">Uncharacterized protein</fullName>
    </submittedName>
</protein>
<dbReference type="AlphaFoldDB" id="A0A2G2VBK8"/>
<dbReference type="Proteomes" id="UP000224567">
    <property type="component" value="Unassembled WGS sequence"/>
</dbReference>
<evidence type="ECO:0000313" key="3">
    <source>
        <dbReference type="Proteomes" id="UP000224567"/>
    </source>
</evidence>
<reference evidence="3" key="2">
    <citation type="journal article" date="2017" name="J. Anim. Genet.">
        <title>Multiple reference genome sequences of hot pepper reveal the massive evolution of plant disease resistance genes by retroduplication.</title>
        <authorList>
            <person name="Kim S."/>
            <person name="Park J."/>
            <person name="Yeom S.-I."/>
            <person name="Kim Y.-M."/>
            <person name="Seo E."/>
            <person name="Kim K.-T."/>
            <person name="Kim M.-S."/>
            <person name="Lee J.M."/>
            <person name="Cheong K."/>
            <person name="Shin H.-S."/>
            <person name="Kim S.-B."/>
            <person name="Han K."/>
            <person name="Lee J."/>
            <person name="Park M."/>
            <person name="Lee H.-A."/>
            <person name="Lee H.-Y."/>
            <person name="Lee Y."/>
            <person name="Oh S."/>
            <person name="Lee J.H."/>
            <person name="Choi E."/>
            <person name="Choi E."/>
            <person name="Lee S.E."/>
            <person name="Jeon J."/>
            <person name="Kim H."/>
            <person name="Choi G."/>
            <person name="Song H."/>
            <person name="Lee J."/>
            <person name="Lee S.-C."/>
            <person name="Kwon J.-K."/>
            <person name="Lee H.-Y."/>
            <person name="Koo N."/>
            <person name="Hong Y."/>
            <person name="Kim R.W."/>
            <person name="Kang W.-H."/>
            <person name="Huh J.H."/>
            <person name="Kang B.-C."/>
            <person name="Yang T.-J."/>
            <person name="Lee Y.-H."/>
            <person name="Bennetzen J.L."/>
            <person name="Choi D."/>
        </authorList>
    </citation>
    <scope>NUCLEOTIDE SEQUENCE [LARGE SCALE GENOMIC DNA]</scope>
    <source>
        <strain evidence="3">cv. PBC81</strain>
    </source>
</reference>
<comment type="caution">
    <text evidence="2">The sequence shown here is derived from an EMBL/GenBank/DDBJ whole genome shotgun (WGS) entry which is preliminary data.</text>
</comment>
<gene>
    <name evidence="2" type="ORF">CQW23_30050</name>
</gene>
<feature type="region of interest" description="Disordered" evidence="1">
    <location>
        <begin position="70"/>
        <end position="90"/>
    </location>
</feature>
<organism evidence="2 3">
    <name type="scientific">Capsicum baccatum</name>
    <name type="common">Peruvian pepper</name>
    <dbReference type="NCBI Taxonomy" id="33114"/>
    <lineage>
        <taxon>Eukaryota</taxon>
        <taxon>Viridiplantae</taxon>
        <taxon>Streptophyta</taxon>
        <taxon>Embryophyta</taxon>
        <taxon>Tracheophyta</taxon>
        <taxon>Spermatophyta</taxon>
        <taxon>Magnoliopsida</taxon>
        <taxon>eudicotyledons</taxon>
        <taxon>Gunneridae</taxon>
        <taxon>Pentapetalae</taxon>
        <taxon>asterids</taxon>
        <taxon>lamiids</taxon>
        <taxon>Solanales</taxon>
        <taxon>Solanaceae</taxon>
        <taxon>Solanoideae</taxon>
        <taxon>Capsiceae</taxon>
        <taxon>Capsicum</taxon>
    </lineage>
</organism>
<keyword evidence="3" id="KW-1185">Reference proteome</keyword>
<dbReference type="EMBL" id="MLFT02000038">
    <property type="protein sequence ID" value="PHT30356.1"/>
    <property type="molecule type" value="Genomic_DNA"/>
</dbReference>
<evidence type="ECO:0000256" key="1">
    <source>
        <dbReference type="SAM" id="MobiDB-lite"/>
    </source>
</evidence>
<accession>A0A2G2VBK8</accession>
<evidence type="ECO:0000313" key="2">
    <source>
        <dbReference type="EMBL" id="PHT30356.1"/>
    </source>
</evidence>
<reference evidence="2 3" key="1">
    <citation type="journal article" date="2017" name="Genome Biol.">
        <title>New reference genome sequences of hot pepper reveal the massive evolution of plant disease-resistance genes by retroduplication.</title>
        <authorList>
            <person name="Kim S."/>
            <person name="Park J."/>
            <person name="Yeom S.I."/>
            <person name="Kim Y.M."/>
            <person name="Seo E."/>
            <person name="Kim K.T."/>
            <person name="Kim M.S."/>
            <person name="Lee J.M."/>
            <person name="Cheong K."/>
            <person name="Shin H.S."/>
            <person name="Kim S.B."/>
            <person name="Han K."/>
            <person name="Lee J."/>
            <person name="Park M."/>
            <person name="Lee H.A."/>
            <person name="Lee H.Y."/>
            <person name="Lee Y."/>
            <person name="Oh S."/>
            <person name="Lee J.H."/>
            <person name="Choi E."/>
            <person name="Choi E."/>
            <person name="Lee S.E."/>
            <person name="Jeon J."/>
            <person name="Kim H."/>
            <person name="Choi G."/>
            <person name="Song H."/>
            <person name="Lee J."/>
            <person name="Lee S.C."/>
            <person name="Kwon J.K."/>
            <person name="Lee H.Y."/>
            <person name="Koo N."/>
            <person name="Hong Y."/>
            <person name="Kim R.W."/>
            <person name="Kang W.H."/>
            <person name="Huh J.H."/>
            <person name="Kang B.C."/>
            <person name="Yang T.J."/>
            <person name="Lee Y.H."/>
            <person name="Bennetzen J.L."/>
            <person name="Choi D."/>
        </authorList>
    </citation>
    <scope>NUCLEOTIDE SEQUENCE [LARGE SCALE GENOMIC DNA]</scope>
    <source>
        <strain evidence="3">cv. PBC81</strain>
    </source>
</reference>
<name>A0A2G2VBK8_CAPBA</name>
<feature type="compositionally biased region" description="Pro residues" evidence="1">
    <location>
        <begin position="77"/>
        <end position="90"/>
    </location>
</feature>